<dbReference type="GO" id="GO:0051117">
    <property type="term" value="F:ATPase binding"/>
    <property type="evidence" value="ECO:0007669"/>
    <property type="project" value="TreeGrafter"/>
</dbReference>
<gene>
    <name evidence="3" type="primary">PLEST006680</name>
    <name evidence="3" type="ORF">PLESTB_000177000</name>
</gene>
<dbReference type="OrthoDB" id="2017408at2759"/>
<dbReference type="Pfam" id="PF00574">
    <property type="entry name" value="CLP_protease"/>
    <property type="match status" value="1"/>
</dbReference>
<dbReference type="SUPFAM" id="SSF52096">
    <property type="entry name" value="ClpP/crotonase"/>
    <property type="match status" value="1"/>
</dbReference>
<dbReference type="InterPro" id="IPR029045">
    <property type="entry name" value="ClpP/crotonase-like_dom_sf"/>
</dbReference>
<proteinExistence type="inferred from homology"/>
<sequence length="289" mass="31705">MAALLQSGGRVLSVPSERCATSASPLAAAAVRQPCNYQHASFVTAPSARPIHRNVAARGIRRSPVVTPDIQIGQGDDAIQMDLYRYLLTNRIIFIGGYVNDKMATQIVGSLMALEAVDETEDIRLYINSPGGQPYSILGVVDAIQSIKPDVQTVALGACYSYSSLLLAAGTKGKRYAMKNTRLMMTQPMGGSQGDIYQIKKTVEELNAIYQIFCRYYMRFTGMSQDAVEQATCRDYFMTPEQAKMEGIIDDVIRGKDDYTVPPALVRQIRDIGLVDDLTPGPFVKINCN</sequence>
<accession>A0A9W6EYA8</accession>
<dbReference type="Gene3D" id="3.90.226.10">
    <property type="entry name" value="2-enoyl-CoA Hydratase, Chain A, domain 1"/>
    <property type="match status" value="1"/>
</dbReference>
<comment type="similarity">
    <text evidence="1 2">Belongs to the peptidase S14 family.</text>
</comment>
<dbReference type="GO" id="GO:0006515">
    <property type="term" value="P:protein quality control for misfolded or incompletely synthesized proteins"/>
    <property type="evidence" value="ECO:0007669"/>
    <property type="project" value="TreeGrafter"/>
</dbReference>
<evidence type="ECO:0000313" key="3">
    <source>
        <dbReference type="EMBL" id="GLC49050.1"/>
    </source>
</evidence>
<dbReference type="GO" id="GO:0004252">
    <property type="term" value="F:serine-type endopeptidase activity"/>
    <property type="evidence" value="ECO:0007669"/>
    <property type="project" value="InterPro"/>
</dbReference>
<comment type="caution">
    <text evidence="3">The sequence shown here is derived from an EMBL/GenBank/DDBJ whole genome shotgun (WGS) entry which is preliminary data.</text>
</comment>
<reference evidence="3 4" key="1">
    <citation type="journal article" date="2023" name="Commun. Biol.">
        <title>Reorganization of the ancestral sex-determining regions during the evolution of trioecy in Pleodorina starrii.</title>
        <authorList>
            <person name="Takahashi K."/>
            <person name="Suzuki S."/>
            <person name="Kawai-Toyooka H."/>
            <person name="Yamamoto K."/>
            <person name="Hamaji T."/>
            <person name="Ootsuki R."/>
            <person name="Yamaguchi H."/>
            <person name="Kawachi M."/>
            <person name="Higashiyama T."/>
            <person name="Nozaki H."/>
        </authorList>
    </citation>
    <scope>NUCLEOTIDE SEQUENCE [LARGE SCALE GENOMIC DNA]</scope>
    <source>
        <strain evidence="3 4">NIES-4479</strain>
    </source>
</reference>
<dbReference type="GO" id="GO:0004176">
    <property type="term" value="F:ATP-dependent peptidase activity"/>
    <property type="evidence" value="ECO:0007669"/>
    <property type="project" value="InterPro"/>
</dbReference>
<dbReference type="InterPro" id="IPR023562">
    <property type="entry name" value="ClpP/TepA"/>
</dbReference>
<dbReference type="PANTHER" id="PTHR10381">
    <property type="entry name" value="ATP-DEPENDENT CLP PROTEASE PROTEOLYTIC SUBUNIT"/>
    <property type="match status" value="1"/>
</dbReference>
<protein>
    <recommendedName>
        <fullName evidence="2">ATP-dependent Clp protease proteolytic subunit</fullName>
    </recommendedName>
</protein>
<dbReference type="GO" id="GO:0009368">
    <property type="term" value="C:endopeptidase Clp complex"/>
    <property type="evidence" value="ECO:0007669"/>
    <property type="project" value="TreeGrafter"/>
</dbReference>
<dbReference type="PRINTS" id="PR00127">
    <property type="entry name" value="CLPPROTEASEP"/>
</dbReference>
<evidence type="ECO:0000256" key="2">
    <source>
        <dbReference type="RuleBase" id="RU003567"/>
    </source>
</evidence>
<name>A0A9W6EYA8_9CHLO</name>
<dbReference type="EMBL" id="BRXU01000002">
    <property type="protein sequence ID" value="GLC49050.1"/>
    <property type="molecule type" value="Genomic_DNA"/>
</dbReference>
<dbReference type="AlphaFoldDB" id="A0A9W6EYA8"/>
<evidence type="ECO:0000313" key="4">
    <source>
        <dbReference type="Proteomes" id="UP001165080"/>
    </source>
</evidence>
<dbReference type="Proteomes" id="UP001165080">
    <property type="component" value="Unassembled WGS sequence"/>
</dbReference>
<dbReference type="PANTHER" id="PTHR10381:SF11">
    <property type="entry name" value="ATP-DEPENDENT CLP PROTEASE PROTEOLYTIC SUBUNIT, MITOCHONDRIAL"/>
    <property type="match status" value="1"/>
</dbReference>
<organism evidence="3 4">
    <name type="scientific">Pleodorina starrii</name>
    <dbReference type="NCBI Taxonomy" id="330485"/>
    <lineage>
        <taxon>Eukaryota</taxon>
        <taxon>Viridiplantae</taxon>
        <taxon>Chlorophyta</taxon>
        <taxon>core chlorophytes</taxon>
        <taxon>Chlorophyceae</taxon>
        <taxon>CS clade</taxon>
        <taxon>Chlamydomonadales</taxon>
        <taxon>Volvocaceae</taxon>
        <taxon>Pleodorina</taxon>
    </lineage>
</organism>
<dbReference type="GO" id="GO:0009536">
    <property type="term" value="C:plastid"/>
    <property type="evidence" value="ECO:0007669"/>
    <property type="project" value="UniProtKB-ARBA"/>
</dbReference>
<dbReference type="CDD" id="cd07017">
    <property type="entry name" value="S14_ClpP_2"/>
    <property type="match status" value="1"/>
</dbReference>
<keyword evidence="4" id="KW-1185">Reference proteome</keyword>
<dbReference type="InterPro" id="IPR001907">
    <property type="entry name" value="ClpP"/>
</dbReference>
<evidence type="ECO:0000256" key="1">
    <source>
        <dbReference type="ARBA" id="ARBA00007039"/>
    </source>
</evidence>